<gene>
    <name evidence="4" type="ORF">FAZ98_16230</name>
</gene>
<dbReference type="InterPro" id="IPR020845">
    <property type="entry name" value="AMP-binding_CS"/>
</dbReference>
<feature type="transmembrane region" description="Helical" evidence="1">
    <location>
        <begin position="247"/>
        <end position="273"/>
    </location>
</feature>
<keyword evidence="1" id="KW-0812">Transmembrane</keyword>
<evidence type="ECO:0000313" key="5">
    <source>
        <dbReference type="Proteomes" id="UP000433577"/>
    </source>
</evidence>
<keyword evidence="1" id="KW-1133">Transmembrane helix</keyword>
<feature type="domain" description="AMP-binding enzyme C-terminal" evidence="3">
    <location>
        <begin position="472"/>
        <end position="547"/>
    </location>
</feature>
<dbReference type="Pfam" id="PF00501">
    <property type="entry name" value="AMP-binding"/>
    <property type="match status" value="1"/>
</dbReference>
<keyword evidence="5" id="KW-1185">Reference proteome</keyword>
<dbReference type="GO" id="GO:0016878">
    <property type="term" value="F:acid-thiol ligase activity"/>
    <property type="evidence" value="ECO:0007669"/>
    <property type="project" value="UniProtKB-ARBA"/>
</dbReference>
<dbReference type="InterPro" id="IPR042099">
    <property type="entry name" value="ANL_N_sf"/>
</dbReference>
<accession>A0A7Z2JIK9</accession>
<dbReference type="OrthoDB" id="9766486at2"/>
<dbReference type="PANTHER" id="PTHR43767">
    <property type="entry name" value="LONG-CHAIN-FATTY-ACID--COA LIGASE"/>
    <property type="match status" value="1"/>
</dbReference>
<evidence type="ECO:0000259" key="3">
    <source>
        <dbReference type="Pfam" id="PF13193"/>
    </source>
</evidence>
<dbReference type="InterPro" id="IPR045851">
    <property type="entry name" value="AMP-bd_C_sf"/>
</dbReference>
<keyword evidence="1" id="KW-0472">Membrane</keyword>
<sequence>MRWIDTPADLLAFERMPAAEAVPVSTTAQLLARNAEQFGEQDALLFLESPDRPDEVLRISHRRLFDDVARAASLFRASGVERGDTVAILAPHMPSTHVAIWGAQLAGRAFPVNYLLGADHIAALLRASNAKAAVILGATPELTVHAALRDAIAQAGCVAHVFEIDPCESAPAPGSFQHRVSTAHDDGATLAQELDAETVASLYHTGGTTGLPKLLTHSHRNEVHTSWFAARFYRFGPGDRMLNGFPLFHVAGAFVYGLASLAAGGSIFIPTLTGMRNTRFMSRIWEIAQRHRVTHLGCVPTVLSALLNGSPDAAPARGDPTVRAALTGGSPLPADLAARFEQRFAIPVRNIFGMTECVGVVSIEPVGAARIPGSAGLPLPLTRVCAIPLEDGCPTRVRRVCAPGETGQLAISGPHVSRGYLDAAANASTFTQDGWLLSGDLGHVDADGRVFLTGRAKDLIIRGGHNLDPRAIEEAVLGIDDVVVCAAVGEPDAYAGELPVVFVVLRAGSPLDAQALHPLIRERIHEPPAMPRRIIVLEALPLTAIGKIYKPALRAHAARVKLLDLLAAQLPPARCDVQCMENKGRLRATVTLDASTHDAVPDRVKLALAGLDLDIEWRVGTPLPPQAANP</sequence>
<evidence type="ECO:0000259" key="2">
    <source>
        <dbReference type="Pfam" id="PF00501"/>
    </source>
</evidence>
<evidence type="ECO:0000313" key="4">
    <source>
        <dbReference type="EMBL" id="QGZ64479.1"/>
    </source>
</evidence>
<dbReference type="InterPro" id="IPR050237">
    <property type="entry name" value="ATP-dep_AMP-bd_enzyme"/>
</dbReference>
<dbReference type="KEGG" id="pacs:FAZ98_16230"/>
<dbReference type="Gene3D" id="3.30.300.30">
    <property type="match status" value="1"/>
</dbReference>
<dbReference type="PANTHER" id="PTHR43767:SF1">
    <property type="entry name" value="NONRIBOSOMAL PEPTIDE SYNTHASE PES1 (EUROFUNG)-RELATED"/>
    <property type="match status" value="1"/>
</dbReference>
<evidence type="ECO:0000256" key="1">
    <source>
        <dbReference type="SAM" id="Phobius"/>
    </source>
</evidence>
<dbReference type="AlphaFoldDB" id="A0A7Z2JIK9"/>
<feature type="domain" description="AMP-dependent synthetase/ligase" evidence="2">
    <location>
        <begin position="32"/>
        <end position="421"/>
    </location>
</feature>
<reference evidence="4 5" key="1">
    <citation type="submission" date="2019-12" db="EMBL/GenBank/DDBJ databases">
        <title>Paraburkholderia acidiphila 7Q-K02 sp. nov and Paraburkholderia acidisoli DHF22 sp. nov., two strains isolated from forest soil.</title>
        <authorList>
            <person name="Gao Z."/>
            <person name="Qiu L."/>
        </authorList>
    </citation>
    <scope>NUCLEOTIDE SEQUENCE [LARGE SCALE GENOMIC DNA]</scope>
    <source>
        <strain evidence="4 5">DHF22</strain>
    </source>
</reference>
<dbReference type="PROSITE" id="PS00455">
    <property type="entry name" value="AMP_BINDING"/>
    <property type="match status" value="1"/>
</dbReference>
<dbReference type="EMBL" id="CP046914">
    <property type="protein sequence ID" value="QGZ64479.1"/>
    <property type="molecule type" value="Genomic_DNA"/>
</dbReference>
<dbReference type="Proteomes" id="UP000433577">
    <property type="component" value="Chromosome 2"/>
</dbReference>
<dbReference type="InterPro" id="IPR025110">
    <property type="entry name" value="AMP-bd_C"/>
</dbReference>
<name>A0A7Z2JIK9_9BURK</name>
<protein>
    <submittedName>
        <fullName evidence="4">AMP-binding protein</fullName>
    </submittedName>
</protein>
<proteinExistence type="predicted"/>
<dbReference type="Pfam" id="PF13193">
    <property type="entry name" value="AMP-binding_C"/>
    <property type="match status" value="1"/>
</dbReference>
<dbReference type="InterPro" id="IPR000873">
    <property type="entry name" value="AMP-dep_synth/lig_dom"/>
</dbReference>
<dbReference type="Gene3D" id="3.40.50.12780">
    <property type="entry name" value="N-terminal domain of ligase-like"/>
    <property type="match status" value="1"/>
</dbReference>
<dbReference type="SUPFAM" id="SSF56801">
    <property type="entry name" value="Acetyl-CoA synthetase-like"/>
    <property type="match status" value="1"/>
</dbReference>
<organism evidence="4 5">
    <name type="scientific">Paraburkholderia acidisoli</name>
    <dbReference type="NCBI Taxonomy" id="2571748"/>
    <lineage>
        <taxon>Bacteria</taxon>
        <taxon>Pseudomonadati</taxon>
        <taxon>Pseudomonadota</taxon>
        <taxon>Betaproteobacteria</taxon>
        <taxon>Burkholderiales</taxon>
        <taxon>Burkholderiaceae</taxon>
        <taxon>Paraburkholderia</taxon>
    </lineage>
</organism>